<accession>A0A4R7RNE4</accession>
<keyword evidence="1" id="KW-0812">Transmembrane</keyword>
<feature type="transmembrane region" description="Helical" evidence="1">
    <location>
        <begin position="230"/>
        <end position="252"/>
    </location>
</feature>
<organism evidence="2 3">
    <name type="scientific">Prosthecobacter fusiformis</name>
    <dbReference type="NCBI Taxonomy" id="48464"/>
    <lineage>
        <taxon>Bacteria</taxon>
        <taxon>Pseudomonadati</taxon>
        <taxon>Verrucomicrobiota</taxon>
        <taxon>Verrucomicrobiia</taxon>
        <taxon>Verrucomicrobiales</taxon>
        <taxon>Verrucomicrobiaceae</taxon>
        <taxon>Prosthecobacter</taxon>
    </lineage>
</organism>
<keyword evidence="1" id="KW-1133">Transmembrane helix</keyword>
<sequence>MRASTYVHASRTSRVITRWRGMGAILAVAFYSLFFAAHQQLQDTPIYVRDAVIFGAETQTVFRSLTASRMDDHRSISAEHPAFILLHHAPAQLLIRGWEYLGQDNNRARKHGIALLTCLAGALIVVMVYHAMLWNCVASLRAILLAMACGAGPCLWLTAPLPEVWIFAGLGVATLAAVSARGSLAPWWLHTLVATYAMSCFVGSIIPVILFAIARCAHDSTQQQRFTPQPLLIALAAVTLTFGLANLQRIIYPLSAPLPPSLLTWKIQEAPWSANRENAGRVAREVFLSNLVAPSSVATEPDSGFGNRRRVILPEASWSRLDLQKGIGAAWFLLLALAFAGLVWRAQLDPFSLGIVAIIVWNIAVLPWYATPDRLLLFACLWTPAVVIATGLGLERSLDHWPKIKFPITILLAAFVAAQITKNWMFIQDVINQVRL</sequence>
<dbReference type="Proteomes" id="UP000295662">
    <property type="component" value="Unassembled WGS sequence"/>
</dbReference>
<dbReference type="AlphaFoldDB" id="A0A4R7RNE4"/>
<evidence type="ECO:0000256" key="1">
    <source>
        <dbReference type="SAM" id="Phobius"/>
    </source>
</evidence>
<feature type="transmembrane region" description="Helical" evidence="1">
    <location>
        <begin position="351"/>
        <end position="369"/>
    </location>
</feature>
<gene>
    <name evidence="2" type="ORF">EI77_04004</name>
</gene>
<keyword evidence="1" id="KW-0472">Membrane</keyword>
<protein>
    <recommendedName>
        <fullName evidence="4">Dolichyl-phosphate-mannose-protein mannosyltransferase</fullName>
    </recommendedName>
</protein>
<comment type="caution">
    <text evidence="2">The sequence shown here is derived from an EMBL/GenBank/DDBJ whole genome shotgun (WGS) entry which is preliminary data.</text>
</comment>
<feature type="transmembrane region" description="Helical" evidence="1">
    <location>
        <begin position="326"/>
        <end position="344"/>
    </location>
</feature>
<dbReference type="EMBL" id="SOCA01000010">
    <property type="protein sequence ID" value="TDU64554.1"/>
    <property type="molecule type" value="Genomic_DNA"/>
</dbReference>
<feature type="transmembrane region" description="Helical" evidence="1">
    <location>
        <begin position="375"/>
        <end position="394"/>
    </location>
</feature>
<feature type="transmembrane region" description="Helical" evidence="1">
    <location>
        <begin position="113"/>
        <end position="132"/>
    </location>
</feature>
<evidence type="ECO:0008006" key="4">
    <source>
        <dbReference type="Google" id="ProtNLM"/>
    </source>
</evidence>
<dbReference type="RefSeq" id="WP_133796996.1">
    <property type="nucleotide sequence ID" value="NZ_SOCA01000010.1"/>
</dbReference>
<keyword evidence="3" id="KW-1185">Reference proteome</keyword>
<evidence type="ECO:0000313" key="3">
    <source>
        <dbReference type="Proteomes" id="UP000295662"/>
    </source>
</evidence>
<proteinExistence type="predicted"/>
<reference evidence="2 3" key="1">
    <citation type="submission" date="2019-03" db="EMBL/GenBank/DDBJ databases">
        <title>Genomic Encyclopedia of Archaeal and Bacterial Type Strains, Phase II (KMG-II): from individual species to whole genera.</title>
        <authorList>
            <person name="Goeker M."/>
        </authorList>
    </citation>
    <scope>NUCLEOTIDE SEQUENCE [LARGE SCALE GENOMIC DNA]</scope>
    <source>
        <strain evidence="2 3">ATCC 25309</strain>
    </source>
</reference>
<feature type="transmembrane region" description="Helical" evidence="1">
    <location>
        <begin position="19"/>
        <end position="37"/>
    </location>
</feature>
<dbReference type="OrthoDB" id="182208at2"/>
<name>A0A4R7RNE4_9BACT</name>
<feature type="transmembrane region" description="Helical" evidence="1">
    <location>
        <begin position="164"/>
        <end position="184"/>
    </location>
</feature>
<feature type="transmembrane region" description="Helical" evidence="1">
    <location>
        <begin position="406"/>
        <end position="427"/>
    </location>
</feature>
<feature type="transmembrane region" description="Helical" evidence="1">
    <location>
        <begin position="196"/>
        <end position="218"/>
    </location>
</feature>
<evidence type="ECO:0000313" key="2">
    <source>
        <dbReference type="EMBL" id="TDU64554.1"/>
    </source>
</evidence>